<feature type="chain" id="PRO_5021025537" description="DUF4402 domain-containing protein" evidence="1">
    <location>
        <begin position="25"/>
        <end position="468"/>
    </location>
</feature>
<proteinExistence type="predicted"/>
<dbReference type="OrthoDB" id="1488700at2"/>
<feature type="signal peptide" evidence="1">
    <location>
        <begin position="1"/>
        <end position="24"/>
    </location>
</feature>
<protein>
    <recommendedName>
        <fullName evidence="4">DUF4402 domain-containing protein</fullName>
    </recommendedName>
</protein>
<accession>A0A4Q0XEP0</accession>
<dbReference type="EMBL" id="SDDZ01000017">
    <property type="protein sequence ID" value="RXJ44452.1"/>
    <property type="molecule type" value="Genomic_DNA"/>
</dbReference>
<evidence type="ECO:0000313" key="2">
    <source>
        <dbReference type="EMBL" id="RXJ44452.1"/>
    </source>
</evidence>
<keyword evidence="1" id="KW-0732">Signal</keyword>
<comment type="caution">
    <text evidence="2">The sequence shown here is derived from an EMBL/GenBank/DDBJ whole genome shotgun (WGS) entry which is preliminary data.</text>
</comment>
<organism evidence="2 3">
    <name type="scientific">Gelidibacter gilvus</name>
    <dbReference type="NCBI Taxonomy" id="59602"/>
    <lineage>
        <taxon>Bacteria</taxon>
        <taxon>Pseudomonadati</taxon>
        <taxon>Bacteroidota</taxon>
        <taxon>Flavobacteriia</taxon>
        <taxon>Flavobacteriales</taxon>
        <taxon>Flavobacteriaceae</taxon>
        <taxon>Gelidibacter</taxon>
    </lineage>
</organism>
<dbReference type="AlphaFoldDB" id="A0A4Q0XEP0"/>
<gene>
    <name evidence="2" type="ORF">ESZ48_17455</name>
</gene>
<dbReference type="Proteomes" id="UP000289792">
    <property type="component" value="Unassembled WGS sequence"/>
</dbReference>
<sequence>MKAYKKLQNILAIAAILLSSFAFGQAQTEYINYQGVARDASNEILANQSIQIGISLRFGLPTATVLYSENHTITSDISGVFSLQIGTGDVTAGIYKDLEWGKLAPYASISLNGSDVGTVALQSVPYANSSGKAVNMQLNDLTDIEGTPINNQVLKWNGTSWIPGDISGSSSIWKKGTGNNIFYNSGNVGIGTIQPMHPLEISSSTSESIKIQSTSPNNWIGFHNNEGFQGYMGINWDDKDIVLGTALFNTTGKVHLATNSIPKLTVARNGNVGIGTVSPEVKLDVRGGDGNLISYEGDFRIGNSTHRLKMGVFTDGPDLGRASIRAVGGKNELYLGAGPGLETLRIKEDAVEITKKLKRPSTGNADLIPVAYGTISADGTIKSGTGNFRVERPGPIGYTLVIIDFVNFSSAHTSIVTLQGSVERAFISAGSEFVAGGYALAVKTSVLNDNGQPNGRSFQNFSFVVYKQ</sequence>
<evidence type="ECO:0000256" key="1">
    <source>
        <dbReference type="SAM" id="SignalP"/>
    </source>
</evidence>
<reference evidence="2 3" key="1">
    <citation type="submission" date="2019-01" db="EMBL/GenBank/DDBJ databases">
        <title>Genome sequence of the Antarctic species Gelidibacter gilvus ACAM 158(T).</title>
        <authorList>
            <person name="Bowman J.P."/>
        </authorList>
    </citation>
    <scope>NUCLEOTIDE SEQUENCE [LARGE SCALE GENOMIC DNA]</scope>
    <source>
        <strain evidence="2 3">IC158</strain>
    </source>
</reference>
<evidence type="ECO:0000313" key="3">
    <source>
        <dbReference type="Proteomes" id="UP000289792"/>
    </source>
</evidence>
<dbReference type="RefSeq" id="WP_129018791.1">
    <property type="nucleotide sequence ID" value="NZ_SDDZ01000017.1"/>
</dbReference>
<name>A0A4Q0XEP0_9FLAO</name>
<evidence type="ECO:0008006" key="4">
    <source>
        <dbReference type="Google" id="ProtNLM"/>
    </source>
</evidence>
<keyword evidence="3" id="KW-1185">Reference proteome</keyword>